<dbReference type="PIRSF" id="PIRSF500136">
    <property type="entry name" value="UDP_ManNAc_DH"/>
    <property type="match status" value="1"/>
</dbReference>
<gene>
    <name evidence="5" type="primary">wbpA</name>
    <name evidence="5" type="ORF">AQZ59_01076</name>
</gene>
<comment type="caution">
    <text evidence="5">The sequence shown here is derived from an EMBL/GenBank/DDBJ whole genome shotgun (WGS) entry which is preliminary data.</text>
</comment>
<dbReference type="Gene3D" id="3.40.50.720">
    <property type="entry name" value="NAD(P)-binding Rossmann-like Domain"/>
    <property type="match status" value="2"/>
</dbReference>
<proteinExistence type="inferred from homology"/>
<dbReference type="InterPro" id="IPR036291">
    <property type="entry name" value="NAD(P)-bd_dom_sf"/>
</dbReference>
<keyword evidence="6" id="KW-1185">Reference proteome</keyword>
<dbReference type="PIRSF" id="PIRSF000124">
    <property type="entry name" value="UDPglc_GDPman_dh"/>
    <property type="match status" value="1"/>
</dbReference>
<dbReference type="Pfam" id="PF00984">
    <property type="entry name" value="UDPG_MGDP_dh"/>
    <property type="match status" value="1"/>
</dbReference>
<accession>A0A0W1KJB9</accession>
<comment type="similarity">
    <text evidence="1 4">Belongs to the UDP-glucose/GDP-mannose dehydrogenase family.</text>
</comment>
<dbReference type="GO" id="GO:0000271">
    <property type="term" value="P:polysaccharide biosynthetic process"/>
    <property type="evidence" value="ECO:0007669"/>
    <property type="project" value="InterPro"/>
</dbReference>
<dbReference type="EC" id="1.1.1.136" evidence="5"/>
<dbReference type="PANTHER" id="PTHR43491">
    <property type="entry name" value="UDP-N-ACETYL-D-MANNOSAMINE DEHYDROGENASE"/>
    <property type="match status" value="1"/>
</dbReference>
<dbReference type="InterPro" id="IPR017476">
    <property type="entry name" value="UDP-Glc/GDP-Man"/>
</dbReference>
<name>A0A0W1KJB9_9ACTO</name>
<dbReference type="InterPro" id="IPR014026">
    <property type="entry name" value="UDP-Glc/GDP-Man_DH_dimer"/>
</dbReference>
<dbReference type="SUPFAM" id="SSF51735">
    <property type="entry name" value="NAD(P)-binding Rossmann-fold domains"/>
    <property type="match status" value="1"/>
</dbReference>
<evidence type="ECO:0000256" key="1">
    <source>
        <dbReference type="ARBA" id="ARBA00006601"/>
    </source>
</evidence>
<dbReference type="STRING" id="59561.AQZ59_01076"/>
<evidence type="ECO:0000256" key="4">
    <source>
        <dbReference type="PIRNR" id="PIRNR000124"/>
    </source>
</evidence>
<evidence type="ECO:0000313" key="6">
    <source>
        <dbReference type="Proteomes" id="UP000054404"/>
    </source>
</evidence>
<reference evidence="5 6" key="1">
    <citation type="submission" date="2015-11" db="EMBL/GenBank/DDBJ databases">
        <title>Draft Genome Sequence of the Type Strain Trueperella bernardiae LCDC 89-0504T, Isolated from Blood Culture.</title>
        <authorList>
            <person name="Bernier A.-M."/>
            <person name="Bernard K."/>
        </authorList>
    </citation>
    <scope>NUCLEOTIDE SEQUENCE [LARGE SCALE GENOMIC DNA]</scope>
    <source>
        <strain evidence="5 6">LCDC 89-0504</strain>
    </source>
</reference>
<dbReference type="Pfam" id="PF03720">
    <property type="entry name" value="UDPG_MGDP_dh_C"/>
    <property type="match status" value="1"/>
</dbReference>
<dbReference type="GO" id="GO:0051287">
    <property type="term" value="F:NAD binding"/>
    <property type="evidence" value="ECO:0007669"/>
    <property type="project" value="InterPro"/>
</dbReference>
<sequence length="431" mass="46986">MRIAVIAMGKIGLPLAVQFADMGHEVIGVDVNEETVRLINEATEPFPGEAHLQEKLSELVPAGKLRATTNYAEAIPDAEAIVLVVPLFVNDATWEPDFGWMDAATKSLAEHLTPNTLISYETTLPVGTTRGRWKPMIEEISGLTEGKDFHLVFSPERVLTGRVFEDLRRYPKLVGGLSEAGTKAAIEFYESVLTFDDRPDLPRENGVWDMGSAEAAEMAKLAETTYRDVNIGLANQFAVYADSVGIDVQRVIDACNSQPYSHIHRPGIAVGGHCIPVYPRLYLSTDPDASIVRTARQYNAGMPEYVVGRVESLLGDLKGQKVAVLGASYRGGVKETAFSGIFATVDALRERGAEVTVHDPMFTDEELATFGWDAYHLGEEVAAVVVQADHAQYKSVTPADFPGIKVLFDGRRVTDPALWVGTPRLVIGDAN</sequence>
<dbReference type="GO" id="GO:0047004">
    <property type="term" value="F:UDP-N-acetylglucosamine 6-dehydrogenase activity"/>
    <property type="evidence" value="ECO:0007669"/>
    <property type="project" value="UniProtKB-EC"/>
</dbReference>
<dbReference type="PANTHER" id="PTHR43491:SF2">
    <property type="entry name" value="UDP-N-ACETYL-D-MANNOSAMINE DEHYDROGENASE"/>
    <property type="match status" value="1"/>
</dbReference>
<organism evidence="5 6">
    <name type="scientific">Trueperella bernardiae</name>
    <dbReference type="NCBI Taxonomy" id="59561"/>
    <lineage>
        <taxon>Bacteria</taxon>
        <taxon>Bacillati</taxon>
        <taxon>Actinomycetota</taxon>
        <taxon>Actinomycetes</taxon>
        <taxon>Actinomycetales</taxon>
        <taxon>Actinomycetaceae</taxon>
        <taxon>Trueperella</taxon>
    </lineage>
</organism>
<dbReference type="RefSeq" id="WP_062613634.1">
    <property type="nucleotide sequence ID" value="NZ_CALTZF010000016.1"/>
</dbReference>
<dbReference type="NCBIfam" id="TIGR03026">
    <property type="entry name" value="NDP-sugDHase"/>
    <property type="match status" value="1"/>
</dbReference>
<dbReference type="SMART" id="SM00984">
    <property type="entry name" value="UDPG_MGDP_dh_C"/>
    <property type="match status" value="1"/>
</dbReference>
<dbReference type="InterPro" id="IPR014027">
    <property type="entry name" value="UDP-Glc/GDP-Man_DH_C"/>
</dbReference>
<dbReference type="InterPro" id="IPR001732">
    <property type="entry name" value="UDP-Glc/GDP-Man_DH_N"/>
</dbReference>
<evidence type="ECO:0000313" key="5">
    <source>
        <dbReference type="EMBL" id="KTF04100.1"/>
    </source>
</evidence>
<dbReference type="PATRIC" id="fig|59561.3.peg.1066"/>
<dbReference type="SUPFAM" id="SSF48179">
    <property type="entry name" value="6-phosphogluconate dehydrogenase C-terminal domain-like"/>
    <property type="match status" value="1"/>
</dbReference>
<dbReference type="AlphaFoldDB" id="A0A0W1KJB9"/>
<dbReference type="EMBL" id="LNIZ01000004">
    <property type="protein sequence ID" value="KTF04100.1"/>
    <property type="molecule type" value="Genomic_DNA"/>
</dbReference>
<keyword evidence="3" id="KW-0520">NAD</keyword>
<protein>
    <submittedName>
        <fullName evidence="5">UDP-N-acetyl-D-glucosamine 6-dehydrogenase</fullName>
        <ecNumber evidence="5">1.1.1.136</ecNumber>
    </submittedName>
</protein>
<dbReference type="InterPro" id="IPR008927">
    <property type="entry name" value="6-PGluconate_DH-like_C_sf"/>
</dbReference>
<dbReference type="InterPro" id="IPR036220">
    <property type="entry name" value="UDP-Glc/GDP-Man_DH_C_sf"/>
</dbReference>
<keyword evidence="2 5" id="KW-0560">Oxidoreductase</keyword>
<evidence type="ECO:0000256" key="3">
    <source>
        <dbReference type="ARBA" id="ARBA00023027"/>
    </source>
</evidence>
<dbReference type="SUPFAM" id="SSF52413">
    <property type="entry name" value="UDP-glucose/GDP-mannose dehydrogenase C-terminal domain"/>
    <property type="match status" value="1"/>
</dbReference>
<dbReference type="Pfam" id="PF03721">
    <property type="entry name" value="UDPG_MGDP_dh_N"/>
    <property type="match status" value="1"/>
</dbReference>
<dbReference type="OrthoDB" id="5193947at2"/>
<dbReference type="InterPro" id="IPR028359">
    <property type="entry name" value="UDP_ManNAc/GlcNAc_DH"/>
</dbReference>
<dbReference type="GO" id="GO:0016628">
    <property type="term" value="F:oxidoreductase activity, acting on the CH-CH group of donors, NAD or NADP as acceptor"/>
    <property type="evidence" value="ECO:0007669"/>
    <property type="project" value="InterPro"/>
</dbReference>
<evidence type="ECO:0000256" key="2">
    <source>
        <dbReference type="ARBA" id="ARBA00023002"/>
    </source>
</evidence>
<dbReference type="Proteomes" id="UP000054404">
    <property type="component" value="Unassembled WGS sequence"/>
</dbReference>